<dbReference type="EMBL" id="MF574151">
    <property type="protein sequence ID" value="ASU01163.1"/>
    <property type="molecule type" value="Genomic_DNA"/>
</dbReference>
<evidence type="ECO:0000313" key="2">
    <source>
        <dbReference type="Proteomes" id="UP000240755"/>
    </source>
</evidence>
<reference evidence="1 2" key="1">
    <citation type="journal article" date="2017" name="Sci. Rep.">
        <title>Analysis of the CRISPR-Cas system in bacteriophages active on epidemic strains of Vibrio cholerae in Bangladesh.</title>
        <authorList>
            <person name="Naser I.B."/>
            <person name="Hoque M.M."/>
            <person name="Nahid M.A."/>
            <person name="Tareq T.M."/>
            <person name="Rocky M.K."/>
            <person name="Faruque S.M."/>
        </authorList>
    </citation>
    <scope>NUCLEOTIDE SEQUENCE [LARGE SCALE GENOMIC DNA]</scope>
</reference>
<organism evidence="1 2">
    <name type="scientific">Vibrio phage JSF25</name>
    <dbReference type="NCBI Taxonomy" id="2026085"/>
    <lineage>
        <taxon>Viruses</taxon>
        <taxon>Duplodnaviria</taxon>
        <taxon>Heunggongvirae</taxon>
        <taxon>Uroviricota</taxon>
        <taxon>Caudoviricetes</taxon>
        <taxon>Autographivirales</taxon>
        <taxon>Autotranscriptaviridae</taxon>
        <taxon>Studiervirinae</taxon>
        <taxon>Chatterjeevirus</taxon>
        <taxon>Chatterjeevirus ICP3</taxon>
    </lineage>
</organism>
<accession>A0A2D0XU03</accession>
<sequence length="135" mass="16122">MSKFFVEYQHKKQGQTFNHELFEAVKKHYCANDYKSAEKVWHFVSDFDRVDYEIFNEHGKHVGYFSLVLNEDMHLGKIASYITLFVVPQCRCNKEIAKLIKWYSERFAKTFGAKYIAKVKHVSPLKRIETYKEVK</sequence>
<dbReference type="Proteomes" id="UP000240755">
    <property type="component" value="Segment"/>
</dbReference>
<protein>
    <submittedName>
        <fullName evidence="1">Host specificity protein A</fullName>
    </submittedName>
</protein>
<proteinExistence type="predicted"/>
<name>A0A2D0XU03_9CAUD</name>
<evidence type="ECO:0000313" key="1">
    <source>
        <dbReference type="EMBL" id="ASU01163.1"/>
    </source>
</evidence>